<evidence type="ECO:0000313" key="5">
    <source>
        <dbReference type="Proteomes" id="UP000813385"/>
    </source>
</evidence>
<gene>
    <name evidence="4" type="ORF">B0T11DRAFT_26512</name>
</gene>
<evidence type="ECO:0000313" key="4">
    <source>
        <dbReference type="EMBL" id="KAH7377072.1"/>
    </source>
</evidence>
<dbReference type="PANTHER" id="PTHR42760">
    <property type="entry name" value="SHORT-CHAIN DEHYDROGENASES/REDUCTASES FAMILY MEMBER"/>
    <property type="match status" value="1"/>
</dbReference>
<keyword evidence="5" id="KW-1185">Reference proteome</keyword>
<sequence>MSSLSGKTVIVTGSGAGLGRVIAKTYLEAGANVAICDISEDRVKSTAAEFEPSHAGRVHSAVVDVADEASVASLLTSTVSAFGRVDVLVNNAGIMDSFDGVATLTKATWDRVMGVNALGPFLASRAAVNQFLAQEGEAAGGIIINISSSASIRGTAAGAAYTASKHALVGLTKNTAGHYGPRGIYAVALSLGGMPNTEIAKSQPPETFNMEGFGVMRTTLPGFDPETNAVALEDVAKYCVFLSDRSIAATANGSNIVFNKNWPTA</sequence>
<proteinExistence type="inferred from homology"/>
<dbReference type="Proteomes" id="UP000813385">
    <property type="component" value="Unassembled WGS sequence"/>
</dbReference>
<accession>A0A8K0X9N6</accession>
<evidence type="ECO:0000256" key="2">
    <source>
        <dbReference type="ARBA" id="ARBA00022857"/>
    </source>
</evidence>
<evidence type="ECO:0000256" key="3">
    <source>
        <dbReference type="RuleBase" id="RU000363"/>
    </source>
</evidence>
<dbReference type="GO" id="GO:0048038">
    <property type="term" value="F:quinone binding"/>
    <property type="evidence" value="ECO:0007669"/>
    <property type="project" value="TreeGrafter"/>
</dbReference>
<dbReference type="InterPro" id="IPR002347">
    <property type="entry name" value="SDR_fam"/>
</dbReference>
<dbReference type="PRINTS" id="PR00080">
    <property type="entry name" value="SDRFAMILY"/>
</dbReference>
<keyword evidence="2" id="KW-0521">NADP</keyword>
<dbReference type="AlphaFoldDB" id="A0A8K0X9N6"/>
<protein>
    <submittedName>
        <fullName evidence="4">Short chain dehydrogenase</fullName>
    </submittedName>
</protein>
<dbReference type="GO" id="GO:0006633">
    <property type="term" value="P:fatty acid biosynthetic process"/>
    <property type="evidence" value="ECO:0007669"/>
    <property type="project" value="TreeGrafter"/>
</dbReference>
<organism evidence="4 5">
    <name type="scientific">Plectosphaerella cucumerina</name>
    <dbReference type="NCBI Taxonomy" id="40658"/>
    <lineage>
        <taxon>Eukaryota</taxon>
        <taxon>Fungi</taxon>
        <taxon>Dikarya</taxon>
        <taxon>Ascomycota</taxon>
        <taxon>Pezizomycotina</taxon>
        <taxon>Sordariomycetes</taxon>
        <taxon>Hypocreomycetidae</taxon>
        <taxon>Glomerellales</taxon>
        <taxon>Plectosphaerellaceae</taxon>
        <taxon>Plectosphaerella</taxon>
    </lineage>
</organism>
<dbReference type="Gene3D" id="3.40.50.720">
    <property type="entry name" value="NAD(P)-binding Rossmann-like Domain"/>
    <property type="match status" value="1"/>
</dbReference>
<dbReference type="CDD" id="cd05233">
    <property type="entry name" value="SDR_c"/>
    <property type="match status" value="1"/>
</dbReference>
<dbReference type="SUPFAM" id="SSF51735">
    <property type="entry name" value="NAD(P)-binding Rossmann-fold domains"/>
    <property type="match status" value="1"/>
</dbReference>
<comment type="caution">
    <text evidence="4">The sequence shown here is derived from an EMBL/GenBank/DDBJ whole genome shotgun (WGS) entry which is preliminary data.</text>
</comment>
<dbReference type="OrthoDB" id="417891at2759"/>
<dbReference type="InterPro" id="IPR036291">
    <property type="entry name" value="NAD(P)-bd_dom_sf"/>
</dbReference>
<dbReference type="FunFam" id="3.40.50.720:FF:000084">
    <property type="entry name" value="Short-chain dehydrogenase reductase"/>
    <property type="match status" value="1"/>
</dbReference>
<evidence type="ECO:0000256" key="1">
    <source>
        <dbReference type="ARBA" id="ARBA00006484"/>
    </source>
</evidence>
<dbReference type="PRINTS" id="PR00081">
    <property type="entry name" value="GDHRDH"/>
</dbReference>
<dbReference type="Pfam" id="PF00106">
    <property type="entry name" value="adh_short"/>
    <property type="match status" value="1"/>
</dbReference>
<dbReference type="GO" id="GO:0016616">
    <property type="term" value="F:oxidoreductase activity, acting on the CH-OH group of donors, NAD or NADP as acceptor"/>
    <property type="evidence" value="ECO:0007669"/>
    <property type="project" value="TreeGrafter"/>
</dbReference>
<dbReference type="EMBL" id="JAGPXD010000001">
    <property type="protein sequence ID" value="KAH7377072.1"/>
    <property type="molecule type" value="Genomic_DNA"/>
</dbReference>
<dbReference type="PANTHER" id="PTHR42760:SF127">
    <property type="entry name" value="3-KETOACYL-ACYL CARRIER PROTEIN REDUCTASE-RELATED"/>
    <property type="match status" value="1"/>
</dbReference>
<dbReference type="InterPro" id="IPR020904">
    <property type="entry name" value="Sc_DH/Rdtase_CS"/>
</dbReference>
<comment type="similarity">
    <text evidence="1 3">Belongs to the short-chain dehydrogenases/reductases (SDR) family.</text>
</comment>
<reference evidence="4" key="1">
    <citation type="journal article" date="2021" name="Nat. Commun.">
        <title>Genetic determinants of endophytism in the Arabidopsis root mycobiome.</title>
        <authorList>
            <person name="Mesny F."/>
            <person name="Miyauchi S."/>
            <person name="Thiergart T."/>
            <person name="Pickel B."/>
            <person name="Atanasova L."/>
            <person name="Karlsson M."/>
            <person name="Huettel B."/>
            <person name="Barry K.W."/>
            <person name="Haridas S."/>
            <person name="Chen C."/>
            <person name="Bauer D."/>
            <person name="Andreopoulos W."/>
            <person name="Pangilinan J."/>
            <person name="LaButti K."/>
            <person name="Riley R."/>
            <person name="Lipzen A."/>
            <person name="Clum A."/>
            <person name="Drula E."/>
            <person name="Henrissat B."/>
            <person name="Kohler A."/>
            <person name="Grigoriev I.V."/>
            <person name="Martin F.M."/>
            <person name="Hacquard S."/>
        </authorList>
    </citation>
    <scope>NUCLEOTIDE SEQUENCE</scope>
    <source>
        <strain evidence="4">MPI-CAGE-AT-0016</strain>
    </source>
</reference>
<name>A0A8K0X9N6_9PEZI</name>
<dbReference type="PROSITE" id="PS00061">
    <property type="entry name" value="ADH_SHORT"/>
    <property type="match status" value="1"/>
</dbReference>